<dbReference type="AlphaFoldDB" id="A0A166RWK9"/>
<evidence type="ECO:0000313" key="2">
    <source>
        <dbReference type="Proteomes" id="UP000076532"/>
    </source>
</evidence>
<dbReference type="EMBL" id="KV417502">
    <property type="protein sequence ID" value="KZP28736.1"/>
    <property type="molecule type" value="Genomic_DNA"/>
</dbReference>
<accession>A0A166RWK9</accession>
<protein>
    <submittedName>
        <fullName evidence="1">Uncharacterized protein</fullName>
    </submittedName>
</protein>
<keyword evidence="2" id="KW-1185">Reference proteome</keyword>
<sequence length="86" mass="8801">MSGPATAKVGSTVEYSIPYAPDGTYLNDLSVDTTTGQTVSGEYTGGDSSTSSISIKFTKAGTYNMKAHCPSGSACVRSNHVVTVVS</sequence>
<proteinExistence type="predicted"/>
<dbReference type="OrthoDB" id="10007757at2759"/>
<organism evidence="1 2">
    <name type="scientific">Athelia psychrophila</name>
    <dbReference type="NCBI Taxonomy" id="1759441"/>
    <lineage>
        <taxon>Eukaryota</taxon>
        <taxon>Fungi</taxon>
        <taxon>Dikarya</taxon>
        <taxon>Basidiomycota</taxon>
        <taxon>Agaricomycotina</taxon>
        <taxon>Agaricomycetes</taxon>
        <taxon>Agaricomycetidae</taxon>
        <taxon>Atheliales</taxon>
        <taxon>Atheliaceae</taxon>
        <taxon>Athelia</taxon>
    </lineage>
</organism>
<gene>
    <name evidence="1" type="ORF">FIBSPDRAFT_852453</name>
</gene>
<dbReference type="Proteomes" id="UP000076532">
    <property type="component" value="Unassembled WGS sequence"/>
</dbReference>
<reference evidence="1 2" key="1">
    <citation type="journal article" date="2016" name="Mol. Biol. Evol.">
        <title>Comparative Genomics of Early-Diverging Mushroom-Forming Fungi Provides Insights into the Origins of Lignocellulose Decay Capabilities.</title>
        <authorList>
            <person name="Nagy L.G."/>
            <person name="Riley R."/>
            <person name="Tritt A."/>
            <person name="Adam C."/>
            <person name="Daum C."/>
            <person name="Floudas D."/>
            <person name="Sun H."/>
            <person name="Yadav J.S."/>
            <person name="Pangilinan J."/>
            <person name="Larsson K.H."/>
            <person name="Matsuura K."/>
            <person name="Barry K."/>
            <person name="Labutti K."/>
            <person name="Kuo R."/>
            <person name="Ohm R.A."/>
            <person name="Bhattacharya S.S."/>
            <person name="Shirouzu T."/>
            <person name="Yoshinaga Y."/>
            <person name="Martin F.M."/>
            <person name="Grigoriev I.V."/>
            <person name="Hibbett D.S."/>
        </authorList>
    </citation>
    <scope>NUCLEOTIDE SEQUENCE [LARGE SCALE GENOMIC DNA]</scope>
    <source>
        <strain evidence="1 2">CBS 109695</strain>
    </source>
</reference>
<evidence type="ECO:0000313" key="1">
    <source>
        <dbReference type="EMBL" id="KZP28736.1"/>
    </source>
</evidence>
<name>A0A166RWK9_9AGAM</name>